<keyword evidence="7" id="KW-0594">Phospholipid biosynthesis</keyword>
<evidence type="ECO:0000256" key="7">
    <source>
        <dbReference type="ARBA" id="ARBA00023209"/>
    </source>
</evidence>
<dbReference type="InterPro" id="IPR041723">
    <property type="entry name" value="CCT"/>
</dbReference>
<dbReference type="GO" id="GO:0004105">
    <property type="term" value="F:choline-phosphate cytidylyltransferase activity"/>
    <property type="evidence" value="ECO:0007669"/>
    <property type="project" value="UniProtKB-EC"/>
</dbReference>
<keyword evidence="4 14" id="KW-0808">Transferase</keyword>
<dbReference type="GO" id="GO:0005635">
    <property type="term" value="C:nuclear envelope"/>
    <property type="evidence" value="ECO:0007669"/>
    <property type="project" value="TreeGrafter"/>
</dbReference>
<evidence type="ECO:0000256" key="5">
    <source>
        <dbReference type="ARBA" id="ARBA00022695"/>
    </source>
</evidence>
<dbReference type="InterPro" id="IPR004821">
    <property type="entry name" value="Cyt_trans-like"/>
</dbReference>
<comment type="similarity">
    <text evidence="1">Belongs to the cytidylyltransferase family.</text>
</comment>
<dbReference type="FunFam" id="3.40.50.620:FF:000147">
    <property type="entry name" value="Cholinephosphate cytidylyltransferase"/>
    <property type="match status" value="1"/>
</dbReference>
<evidence type="ECO:0000256" key="2">
    <source>
        <dbReference type="ARBA" id="ARBA00022516"/>
    </source>
</evidence>
<evidence type="ECO:0000256" key="11">
    <source>
        <dbReference type="ARBA" id="ARBA00080967"/>
    </source>
</evidence>
<accession>A0A9W8AA87</accession>
<dbReference type="Pfam" id="PF01467">
    <property type="entry name" value="CTP_transf_like"/>
    <property type="match status" value="1"/>
</dbReference>
<evidence type="ECO:0000313" key="14">
    <source>
        <dbReference type="EMBL" id="KAJ1922811.1"/>
    </source>
</evidence>
<evidence type="ECO:0000259" key="13">
    <source>
        <dbReference type="Pfam" id="PF01467"/>
    </source>
</evidence>
<evidence type="ECO:0000256" key="1">
    <source>
        <dbReference type="ARBA" id="ARBA00010101"/>
    </source>
</evidence>
<dbReference type="OrthoDB" id="17102at2759"/>
<dbReference type="EC" id="2.7.7.15" evidence="9"/>
<evidence type="ECO:0000256" key="3">
    <source>
        <dbReference type="ARBA" id="ARBA00022553"/>
    </source>
</evidence>
<dbReference type="Gene3D" id="3.40.50.620">
    <property type="entry name" value="HUPs"/>
    <property type="match status" value="1"/>
</dbReference>
<evidence type="ECO:0000313" key="15">
    <source>
        <dbReference type="Proteomes" id="UP001150569"/>
    </source>
</evidence>
<dbReference type="AlphaFoldDB" id="A0A9W8AA87"/>
<dbReference type="NCBIfam" id="TIGR00125">
    <property type="entry name" value="cyt_tran_rel"/>
    <property type="match status" value="1"/>
</dbReference>
<gene>
    <name evidence="14" type="primary">PCT1</name>
    <name evidence="14" type="ORF">IWQ60_006289</name>
</gene>
<reference evidence="14" key="1">
    <citation type="submission" date="2022-07" db="EMBL/GenBank/DDBJ databases">
        <title>Phylogenomic reconstructions and comparative analyses of Kickxellomycotina fungi.</title>
        <authorList>
            <person name="Reynolds N.K."/>
            <person name="Stajich J.E."/>
            <person name="Barry K."/>
            <person name="Grigoriev I.V."/>
            <person name="Crous P."/>
            <person name="Smith M.E."/>
        </authorList>
    </citation>
    <scope>NUCLEOTIDE SEQUENCE</scope>
    <source>
        <strain evidence="14">RSA 861</strain>
    </source>
</reference>
<evidence type="ECO:0000256" key="4">
    <source>
        <dbReference type="ARBA" id="ARBA00022679"/>
    </source>
</evidence>
<name>A0A9W8AA87_9FUNG</name>
<protein>
    <recommendedName>
        <fullName evidence="9">choline-phosphate cytidylyltransferase</fullName>
        <ecNumber evidence="9">2.7.7.15</ecNumber>
    </recommendedName>
    <alternativeName>
        <fullName evidence="10">CTP:phosphocholine cytidylyltransferase</fullName>
    </alternativeName>
    <alternativeName>
        <fullName evidence="11">Phosphorylcholine transferase</fullName>
    </alternativeName>
</protein>
<evidence type="ECO:0000256" key="10">
    <source>
        <dbReference type="ARBA" id="ARBA00076205"/>
    </source>
</evidence>
<sequence length="353" mass="40223">MSQSPKSPQSPPAIEVQPDAALARPVAKPVVRLDEPVPNPTYALPPHGAFHINPPPRDRPVRIYCDGIYDLFHFGHAKALEQAKKVFPSVYLIVGVCSDYETHRRKGKTVLTDLERYESVRHCRWVDEVIENAPWIVTQDFLDEHRIDYVAHDDIPYVSVEGDDVYAFVKAQGRFLPTQRTEGISTSDLITRIVRDYDSYLRRNLERGISHKELNVSFLKAQEIQVKKRARDIRNSIRENLTGTREELLAELDDLKYEINRTFSFWEERRQEFIRGFIGLFGTDNVVTKFFKNNRSISFGSRSSSSASLRDRMQSDSGSRSGSSADEPRSASDIVEDDDDEEEESGTSGSDGH</sequence>
<dbReference type="InterPro" id="IPR045049">
    <property type="entry name" value="Pcy1-like"/>
</dbReference>
<dbReference type="InterPro" id="IPR014729">
    <property type="entry name" value="Rossmann-like_a/b/a_fold"/>
</dbReference>
<dbReference type="EMBL" id="JANBPT010000372">
    <property type="protein sequence ID" value="KAJ1922811.1"/>
    <property type="molecule type" value="Genomic_DNA"/>
</dbReference>
<proteinExistence type="inferred from homology"/>
<evidence type="ECO:0000256" key="9">
    <source>
        <dbReference type="ARBA" id="ARBA00026101"/>
    </source>
</evidence>
<dbReference type="PANTHER" id="PTHR10739:SF13">
    <property type="entry name" value="CHOLINE-PHOSPHATE CYTIDYLYLTRANSFERASE"/>
    <property type="match status" value="1"/>
</dbReference>
<organism evidence="14 15">
    <name type="scientific">Tieghemiomyces parasiticus</name>
    <dbReference type="NCBI Taxonomy" id="78921"/>
    <lineage>
        <taxon>Eukaryota</taxon>
        <taxon>Fungi</taxon>
        <taxon>Fungi incertae sedis</taxon>
        <taxon>Zoopagomycota</taxon>
        <taxon>Kickxellomycotina</taxon>
        <taxon>Dimargaritomycetes</taxon>
        <taxon>Dimargaritales</taxon>
        <taxon>Dimargaritaceae</taxon>
        <taxon>Tieghemiomyces</taxon>
    </lineage>
</organism>
<dbReference type="SUPFAM" id="SSF52374">
    <property type="entry name" value="Nucleotidylyl transferase"/>
    <property type="match status" value="1"/>
</dbReference>
<keyword evidence="8" id="KW-1208">Phospholipid metabolism</keyword>
<keyword evidence="6" id="KW-0443">Lipid metabolism</keyword>
<dbReference type="CDD" id="cd02174">
    <property type="entry name" value="CCT"/>
    <property type="match status" value="1"/>
</dbReference>
<dbReference type="GO" id="GO:0031210">
    <property type="term" value="F:phosphatidylcholine binding"/>
    <property type="evidence" value="ECO:0007669"/>
    <property type="project" value="TreeGrafter"/>
</dbReference>
<keyword evidence="5 14" id="KW-0548">Nucleotidyltransferase</keyword>
<evidence type="ECO:0000256" key="8">
    <source>
        <dbReference type="ARBA" id="ARBA00023264"/>
    </source>
</evidence>
<keyword evidence="3" id="KW-0597">Phosphoprotein</keyword>
<evidence type="ECO:0000256" key="6">
    <source>
        <dbReference type="ARBA" id="ARBA00023098"/>
    </source>
</evidence>
<keyword evidence="2" id="KW-0444">Lipid biosynthesis</keyword>
<feature type="compositionally biased region" description="Low complexity" evidence="12">
    <location>
        <begin position="299"/>
        <end position="308"/>
    </location>
</feature>
<comment type="caution">
    <text evidence="14">The sequence shown here is derived from an EMBL/GenBank/DDBJ whole genome shotgun (WGS) entry which is preliminary data.</text>
</comment>
<feature type="domain" description="Cytidyltransferase-like" evidence="13">
    <location>
        <begin position="64"/>
        <end position="192"/>
    </location>
</feature>
<dbReference type="Proteomes" id="UP001150569">
    <property type="component" value="Unassembled WGS sequence"/>
</dbReference>
<feature type="region of interest" description="Disordered" evidence="12">
    <location>
        <begin position="299"/>
        <end position="353"/>
    </location>
</feature>
<feature type="compositionally biased region" description="Low complexity" evidence="12">
    <location>
        <begin position="315"/>
        <end position="324"/>
    </location>
</feature>
<feature type="compositionally biased region" description="Acidic residues" evidence="12">
    <location>
        <begin position="334"/>
        <end position="345"/>
    </location>
</feature>
<evidence type="ECO:0000256" key="12">
    <source>
        <dbReference type="SAM" id="MobiDB-lite"/>
    </source>
</evidence>
<keyword evidence="15" id="KW-1185">Reference proteome</keyword>
<dbReference type="PANTHER" id="PTHR10739">
    <property type="entry name" value="CYTIDYLYLTRANSFERASE"/>
    <property type="match status" value="1"/>
</dbReference>